<keyword evidence="2" id="KW-0378">Hydrolase</keyword>
<dbReference type="Gene3D" id="3.40.50.880">
    <property type="match status" value="1"/>
</dbReference>
<organism evidence="2">
    <name type="scientific">mine drainage metagenome</name>
    <dbReference type="NCBI Taxonomy" id="410659"/>
    <lineage>
        <taxon>unclassified sequences</taxon>
        <taxon>metagenomes</taxon>
        <taxon>ecological metagenomes</taxon>
    </lineage>
</organism>
<proteinExistence type="predicted"/>
<reference evidence="2" key="1">
    <citation type="submission" date="2013-08" db="EMBL/GenBank/DDBJ databases">
        <authorList>
            <person name="Mendez C."/>
            <person name="Richter M."/>
            <person name="Ferrer M."/>
            <person name="Sanchez J."/>
        </authorList>
    </citation>
    <scope>NUCLEOTIDE SEQUENCE</scope>
</reference>
<keyword evidence="2" id="KW-0645">Protease</keyword>
<dbReference type="Pfam" id="PF01965">
    <property type="entry name" value="DJ-1_PfpI"/>
    <property type="match status" value="1"/>
</dbReference>
<name>T0XXZ0_9ZZZZ</name>
<dbReference type="AlphaFoldDB" id="T0XXZ0"/>
<evidence type="ECO:0000259" key="1">
    <source>
        <dbReference type="Pfam" id="PF01965"/>
    </source>
</evidence>
<gene>
    <name evidence="2" type="ORF">B2A_15944</name>
</gene>
<dbReference type="InterPro" id="IPR029062">
    <property type="entry name" value="Class_I_gatase-like"/>
</dbReference>
<dbReference type="InterPro" id="IPR002818">
    <property type="entry name" value="DJ-1/PfpI"/>
</dbReference>
<dbReference type="EMBL" id="AUZZ01011591">
    <property type="protein sequence ID" value="EQD25803.1"/>
    <property type="molecule type" value="Genomic_DNA"/>
</dbReference>
<feature type="non-terminal residue" evidence="2">
    <location>
        <position position="92"/>
    </location>
</feature>
<dbReference type="SUPFAM" id="SSF52317">
    <property type="entry name" value="Class I glutamine amidotransferase-like"/>
    <property type="match status" value="1"/>
</dbReference>
<dbReference type="GO" id="GO:0008233">
    <property type="term" value="F:peptidase activity"/>
    <property type="evidence" value="ECO:0007669"/>
    <property type="project" value="UniProtKB-KW"/>
</dbReference>
<protein>
    <submittedName>
        <fullName evidence="2">Intracellular protease, PfpI family</fullName>
    </submittedName>
</protein>
<dbReference type="GO" id="GO:0006508">
    <property type="term" value="P:proteolysis"/>
    <property type="evidence" value="ECO:0007669"/>
    <property type="project" value="UniProtKB-KW"/>
</dbReference>
<feature type="domain" description="DJ-1/PfpI" evidence="1">
    <location>
        <begin position="2"/>
        <end position="89"/>
    </location>
</feature>
<evidence type="ECO:0000313" key="2">
    <source>
        <dbReference type="EMBL" id="EQD25803.1"/>
    </source>
</evidence>
<reference evidence="2" key="2">
    <citation type="journal article" date="2014" name="ISME J.">
        <title>Microbial stratification in low pH oxic and suboxic macroscopic growths along an acid mine drainage.</title>
        <authorList>
            <person name="Mendez-Garcia C."/>
            <person name="Mesa V."/>
            <person name="Sprenger R.R."/>
            <person name="Richter M."/>
            <person name="Diez M.S."/>
            <person name="Solano J."/>
            <person name="Bargiela R."/>
            <person name="Golyshina O.V."/>
            <person name="Manteca A."/>
            <person name="Ramos J.L."/>
            <person name="Gallego J.R."/>
            <person name="Llorente I."/>
            <person name="Martins Dos Santos V.A."/>
            <person name="Jensen O.N."/>
            <person name="Pelaez A.I."/>
            <person name="Sanchez J."/>
            <person name="Ferrer M."/>
        </authorList>
    </citation>
    <scope>NUCLEOTIDE SEQUENCE</scope>
</reference>
<sequence>MKKIAIMLDDGYHDLELWIPYYRFKEEGIKFDILTWEDREYKGSFGIDSIKPDKLLGVTALSQYDLIYMPGAKSPVNLLKHPETVGQVKDGA</sequence>
<accession>T0XXZ0</accession>
<comment type="caution">
    <text evidence="2">The sequence shown here is derived from an EMBL/GenBank/DDBJ whole genome shotgun (WGS) entry which is preliminary data.</text>
</comment>